<feature type="region of interest" description="Disordered" evidence="7">
    <location>
        <begin position="154"/>
        <end position="174"/>
    </location>
</feature>
<organism evidence="9 10">
    <name type="scientific">Tigriopus californicus</name>
    <name type="common">Marine copepod</name>
    <dbReference type="NCBI Taxonomy" id="6832"/>
    <lineage>
        <taxon>Eukaryota</taxon>
        <taxon>Metazoa</taxon>
        <taxon>Ecdysozoa</taxon>
        <taxon>Arthropoda</taxon>
        <taxon>Crustacea</taxon>
        <taxon>Multicrustacea</taxon>
        <taxon>Hexanauplia</taxon>
        <taxon>Copepoda</taxon>
        <taxon>Harpacticoida</taxon>
        <taxon>Harpacticidae</taxon>
        <taxon>Tigriopus</taxon>
    </lineage>
</organism>
<dbReference type="AlphaFoldDB" id="A0A553PD25"/>
<feature type="coiled-coil region" evidence="6">
    <location>
        <begin position="54"/>
        <end position="81"/>
    </location>
</feature>
<name>A0A553PD25_TIGCA</name>
<keyword evidence="4" id="KW-0862">Zinc</keyword>
<evidence type="ECO:0000256" key="7">
    <source>
        <dbReference type="SAM" id="MobiDB-lite"/>
    </source>
</evidence>
<protein>
    <recommendedName>
        <fullName evidence="8">PSP proline-rich domain-containing protein</fullName>
    </recommendedName>
</protein>
<dbReference type="InterPro" id="IPR052115">
    <property type="entry name" value="NEXT_complex_subunit_ZCCHC8"/>
</dbReference>
<evidence type="ECO:0000256" key="5">
    <source>
        <dbReference type="ARBA" id="ARBA00023242"/>
    </source>
</evidence>
<keyword evidence="6" id="KW-0175">Coiled coil</keyword>
<evidence type="ECO:0000256" key="6">
    <source>
        <dbReference type="SAM" id="Coils"/>
    </source>
</evidence>
<keyword evidence="5" id="KW-0539">Nucleus</keyword>
<sequence>MSTEEPNDPPIDPPIDPPSPLATVAGEGQSPALGSELESILLLRENPEALKTRIQTLLAQRDQLRAQLQDLEAQLAASVQSSFLIDTEPIEDDEVDPGGAVSEIVYESKMEWIKSGQDSASLGPRNTCFNCGGSHMIADCQERRDPRQIAKNRKEFLKNQPAGSGTSRYHLDEPQKFGHLTPGWPSAKLREALGLRADQLPGYIYRMRVLGYPPGWMKEAEIRHSGIALFVNQGHALSDLGAEDGEVVEAHEKVRYDLDRLVTWPGFNAPLTETVRDESHYYDAPPMSEKHSLAAMRAELSSKTQGGYIRGEMQDTTCRKRKQTTDAQPAPPGEADPIDEEPCPAKKSKVEVEETENENQTEADGVGQEMEPSQPMVTQPITDEASLISKGVEEGTPIVHTYSDYKSLPDQNKWAKDVTDHILFENLPDTTGKWDQMRKVIQRGRKVRSELKPDKS</sequence>
<evidence type="ECO:0000256" key="3">
    <source>
        <dbReference type="ARBA" id="ARBA00022771"/>
    </source>
</evidence>
<dbReference type="PANTHER" id="PTHR13316">
    <property type="entry name" value="ZINC FINGER, CCHC DOMAIN CONTAINING 8"/>
    <property type="match status" value="1"/>
</dbReference>
<dbReference type="GO" id="GO:0071013">
    <property type="term" value="C:catalytic step 2 spliceosome"/>
    <property type="evidence" value="ECO:0007669"/>
    <property type="project" value="TreeGrafter"/>
</dbReference>
<feature type="domain" description="PSP proline-rich" evidence="8">
    <location>
        <begin position="177"/>
        <end position="229"/>
    </location>
</feature>
<proteinExistence type="predicted"/>
<dbReference type="GO" id="GO:0008270">
    <property type="term" value="F:zinc ion binding"/>
    <property type="evidence" value="ECO:0007669"/>
    <property type="project" value="UniProtKB-KW"/>
</dbReference>
<dbReference type="Pfam" id="PF04046">
    <property type="entry name" value="PSP"/>
    <property type="match status" value="1"/>
</dbReference>
<dbReference type="SMART" id="SM00581">
    <property type="entry name" value="PSP"/>
    <property type="match status" value="1"/>
</dbReference>
<keyword evidence="2" id="KW-0479">Metal-binding</keyword>
<evidence type="ECO:0000256" key="2">
    <source>
        <dbReference type="ARBA" id="ARBA00022723"/>
    </source>
</evidence>
<comment type="caution">
    <text evidence="9">The sequence shown here is derived from an EMBL/GenBank/DDBJ whole genome shotgun (WGS) entry which is preliminary data.</text>
</comment>
<dbReference type="STRING" id="6832.A0A553PD25"/>
<dbReference type="InterPro" id="IPR006568">
    <property type="entry name" value="PSP_pro-rich"/>
</dbReference>
<evidence type="ECO:0000313" key="9">
    <source>
        <dbReference type="EMBL" id="TRY75591.1"/>
    </source>
</evidence>
<reference evidence="9 10" key="1">
    <citation type="journal article" date="2018" name="Nat. Ecol. Evol.">
        <title>Genomic signatures of mitonuclear coevolution across populations of Tigriopus californicus.</title>
        <authorList>
            <person name="Barreto F.S."/>
            <person name="Watson E.T."/>
            <person name="Lima T.G."/>
            <person name="Willett C.S."/>
            <person name="Edmands S."/>
            <person name="Li W."/>
            <person name="Burton R.S."/>
        </authorList>
    </citation>
    <scope>NUCLEOTIDE SEQUENCE [LARGE SCALE GENOMIC DNA]</scope>
    <source>
        <strain evidence="9 10">San Diego</strain>
    </source>
</reference>
<dbReference type="EMBL" id="VCGU01000005">
    <property type="protein sequence ID" value="TRY75591.1"/>
    <property type="molecule type" value="Genomic_DNA"/>
</dbReference>
<feature type="region of interest" description="Disordered" evidence="7">
    <location>
        <begin position="302"/>
        <end position="376"/>
    </location>
</feature>
<feature type="region of interest" description="Disordered" evidence="7">
    <location>
        <begin position="1"/>
        <end position="30"/>
    </location>
</feature>
<comment type="subcellular location">
    <subcellularLocation>
        <location evidence="1">Nucleus</location>
    </subcellularLocation>
</comment>
<keyword evidence="3" id="KW-0863">Zinc-finger</keyword>
<evidence type="ECO:0000256" key="4">
    <source>
        <dbReference type="ARBA" id="ARBA00022833"/>
    </source>
</evidence>
<evidence type="ECO:0000313" key="10">
    <source>
        <dbReference type="Proteomes" id="UP000318571"/>
    </source>
</evidence>
<gene>
    <name evidence="9" type="ORF">TCAL_00521</name>
</gene>
<accession>A0A553PD25</accession>
<evidence type="ECO:0000259" key="8">
    <source>
        <dbReference type="SMART" id="SM00581"/>
    </source>
</evidence>
<dbReference type="Proteomes" id="UP000318571">
    <property type="component" value="Chromosome 2"/>
</dbReference>
<dbReference type="GO" id="GO:0003723">
    <property type="term" value="F:RNA binding"/>
    <property type="evidence" value="ECO:0007669"/>
    <property type="project" value="TreeGrafter"/>
</dbReference>
<keyword evidence="10" id="KW-1185">Reference proteome</keyword>
<dbReference type="OMA" id="MFYRLRV"/>
<dbReference type="OrthoDB" id="8026949at2759"/>
<feature type="compositionally biased region" description="Pro residues" evidence="7">
    <location>
        <begin position="8"/>
        <end position="20"/>
    </location>
</feature>
<dbReference type="PANTHER" id="PTHR13316:SF0">
    <property type="entry name" value="ZINC FINGER CCHC DOMAIN-CONTAINING PROTEIN 8"/>
    <property type="match status" value="1"/>
</dbReference>
<evidence type="ECO:0000256" key="1">
    <source>
        <dbReference type="ARBA" id="ARBA00004123"/>
    </source>
</evidence>